<gene>
    <name evidence="1" type="ORF">M9H77_13643</name>
</gene>
<evidence type="ECO:0000313" key="1">
    <source>
        <dbReference type="EMBL" id="KAI5673279.1"/>
    </source>
</evidence>
<evidence type="ECO:0000313" key="2">
    <source>
        <dbReference type="Proteomes" id="UP001060085"/>
    </source>
</evidence>
<sequence>MHRRHLQLILSPLIVIFFRASFTATAIVAMYTHLQLSFTLPVPTAHRCHLQLRLFPLTAIFFSSSSTATAAVAVYFKNLTCFYFGFIYFAALSAVCFATLPCHLGFYSSIFSDNSLD</sequence>
<accession>A0ACC0BKR3</accession>
<dbReference type="EMBL" id="CM044703">
    <property type="protein sequence ID" value="KAI5673279.1"/>
    <property type="molecule type" value="Genomic_DNA"/>
</dbReference>
<comment type="caution">
    <text evidence="1">The sequence shown here is derived from an EMBL/GenBank/DDBJ whole genome shotgun (WGS) entry which is preliminary data.</text>
</comment>
<organism evidence="1 2">
    <name type="scientific">Catharanthus roseus</name>
    <name type="common">Madagascar periwinkle</name>
    <name type="synonym">Vinca rosea</name>
    <dbReference type="NCBI Taxonomy" id="4058"/>
    <lineage>
        <taxon>Eukaryota</taxon>
        <taxon>Viridiplantae</taxon>
        <taxon>Streptophyta</taxon>
        <taxon>Embryophyta</taxon>
        <taxon>Tracheophyta</taxon>
        <taxon>Spermatophyta</taxon>
        <taxon>Magnoliopsida</taxon>
        <taxon>eudicotyledons</taxon>
        <taxon>Gunneridae</taxon>
        <taxon>Pentapetalae</taxon>
        <taxon>asterids</taxon>
        <taxon>lamiids</taxon>
        <taxon>Gentianales</taxon>
        <taxon>Apocynaceae</taxon>
        <taxon>Rauvolfioideae</taxon>
        <taxon>Vinceae</taxon>
        <taxon>Catharanthinae</taxon>
        <taxon>Catharanthus</taxon>
    </lineage>
</organism>
<name>A0ACC0BKR3_CATRO</name>
<reference evidence="2" key="1">
    <citation type="journal article" date="2023" name="Nat. Plants">
        <title>Single-cell RNA sequencing provides a high-resolution roadmap for understanding the multicellular compartmentation of specialized metabolism.</title>
        <authorList>
            <person name="Sun S."/>
            <person name="Shen X."/>
            <person name="Li Y."/>
            <person name="Li Y."/>
            <person name="Wang S."/>
            <person name="Li R."/>
            <person name="Zhang H."/>
            <person name="Shen G."/>
            <person name="Guo B."/>
            <person name="Wei J."/>
            <person name="Xu J."/>
            <person name="St-Pierre B."/>
            <person name="Chen S."/>
            <person name="Sun C."/>
        </authorList>
    </citation>
    <scope>NUCLEOTIDE SEQUENCE [LARGE SCALE GENOMIC DNA]</scope>
</reference>
<proteinExistence type="predicted"/>
<keyword evidence="2" id="KW-1185">Reference proteome</keyword>
<protein>
    <submittedName>
        <fullName evidence="1">Uncharacterized protein</fullName>
    </submittedName>
</protein>
<dbReference type="Proteomes" id="UP001060085">
    <property type="component" value="Linkage Group LG03"/>
</dbReference>